<organism evidence="5 6">
    <name type="scientific">Zostera marina</name>
    <name type="common">Eelgrass</name>
    <dbReference type="NCBI Taxonomy" id="29655"/>
    <lineage>
        <taxon>Eukaryota</taxon>
        <taxon>Viridiplantae</taxon>
        <taxon>Streptophyta</taxon>
        <taxon>Embryophyta</taxon>
        <taxon>Tracheophyta</taxon>
        <taxon>Spermatophyta</taxon>
        <taxon>Magnoliopsida</taxon>
        <taxon>Liliopsida</taxon>
        <taxon>Zosteraceae</taxon>
        <taxon>Zostera</taxon>
    </lineage>
</organism>
<dbReference type="PANTHER" id="PTHR33021">
    <property type="entry name" value="BLUE COPPER PROTEIN"/>
    <property type="match status" value="1"/>
</dbReference>
<dbReference type="PANTHER" id="PTHR33021:SF339">
    <property type="entry name" value="OS07G0570600 PROTEIN"/>
    <property type="match status" value="1"/>
</dbReference>
<accession>A0A0K9P6C2</accession>
<dbReference type="AlphaFoldDB" id="A0A0K9P6C2"/>
<comment type="caution">
    <text evidence="5">The sequence shown here is derived from an EMBL/GenBank/DDBJ whole genome shotgun (WGS) entry which is preliminary data.</text>
</comment>
<proteinExistence type="predicted"/>
<dbReference type="Pfam" id="PF02298">
    <property type="entry name" value="Cu_bind_like"/>
    <property type="match status" value="1"/>
</dbReference>
<keyword evidence="3" id="KW-0732">Signal</keyword>
<protein>
    <submittedName>
        <fullName evidence="5">Early nodulin-like protein</fullName>
    </submittedName>
</protein>
<keyword evidence="6" id="KW-1185">Reference proteome</keyword>
<dbReference type="GO" id="GO:0046872">
    <property type="term" value="F:metal ion binding"/>
    <property type="evidence" value="ECO:0007669"/>
    <property type="project" value="UniProtKB-KW"/>
</dbReference>
<dbReference type="FunFam" id="2.60.40.420:FF:000003">
    <property type="entry name" value="Blue copper"/>
    <property type="match status" value="1"/>
</dbReference>
<dbReference type="CDD" id="cd04216">
    <property type="entry name" value="Phytocyanin"/>
    <property type="match status" value="1"/>
</dbReference>
<dbReference type="OMA" id="YAGWTIV"/>
<dbReference type="GO" id="GO:0009055">
    <property type="term" value="F:electron transfer activity"/>
    <property type="evidence" value="ECO:0007669"/>
    <property type="project" value="InterPro"/>
</dbReference>
<name>A0A0K9P6C2_ZOSMR</name>
<evidence type="ECO:0000256" key="3">
    <source>
        <dbReference type="SAM" id="SignalP"/>
    </source>
</evidence>
<feature type="domain" description="Phytocyanin" evidence="4">
    <location>
        <begin position="22"/>
        <end position="123"/>
    </location>
</feature>
<evidence type="ECO:0000313" key="6">
    <source>
        <dbReference type="Proteomes" id="UP000036987"/>
    </source>
</evidence>
<dbReference type="STRING" id="29655.A0A0K9P6C2"/>
<gene>
    <name evidence="5" type="ORF">ZOSMA_35G00180</name>
</gene>
<dbReference type="OrthoDB" id="1933492at2759"/>
<dbReference type="SUPFAM" id="SSF49503">
    <property type="entry name" value="Cupredoxins"/>
    <property type="match status" value="1"/>
</dbReference>
<dbReference type="EMBL" id="LFYR01001125">
    <property type="protein sequence ID" value="KMZ64563.1"/>
    <property type="molecule type" value="Genomic_DNA"/>
</dbReference>
<dbReference type="Gene3D" id="2.60.40.420">
    <property type="entry name" value="Cupredoxins - blue copper proteins"/>
    <property type="match status" value="1"/>
</dbReference>
<dbReference type="InterPro" id="IPR039391">
    <property type="entry name" value="Phytocyanin-like"/>
</dbReference>
<evidence type="ECO:0000313" key="5">
    <source>
        <dbReference type="EMBL" id="KMZ64563.1"/>
    </source>
</evidence>
<feature type="signal peptide" evidence="3">
    <location>
        <begin position="1"/>
        <end position="20"/>
    </location>
</feature>
<evidence type="ECO:0000256" key="1">
    <source>
        <dbReference type="ARBA" id="ARBA00022723"/>
    </source>
</evidence>
<sequence length="173" mass="18703">MPAFLLLAVLMLVILGECHGGEVYKVGDSSGWTIIGNINYTAWSSSKSFHLGDTILFEYNKQFHNVVEVSKTDYRTCNASNPISTHNSGNDSVLLNHKGHFFFLCGVARHCQIGQKVDIRIPKNDSVGPVGNNTLLPTPPASSPVLPLGSRGFRIGRRLALGIYGSVMIGFGA</sequence>
<dbReference type="GO" id="GO:0005886">
    <property type="term" value="C:plasma membrane"/>
    <property type="evidence" value="ECO:0000318"/>
    <property type="project" value="GO_Central"/>
</dbReference>
<dbReference type="InterPro" id="IPR008972">
    <property type="entry name" value="Cupredoxin"/>
</dbReference>
<dbReference type="Proteomes" id="UP000036987">
    <property type="component" value="Unassembled WGS sequence"/>
</dbReference>
<keyword evidence="2" id="KW-0325">Glycoprotein</keyword>
<dbReference type="InterPro" id="IPR003245">
    <property type="entry name" value="Phytocyanin_dom"/>
</dbReference>
<evidence type="ECO:0000259" key="4">
    <source>
        <dbReference type="PROSITE" id="PS51485"/>
    </source>
</evidence>
<evidence type="ECO:0000256" key="2">
    <source>
        <dbReference type="ARBA" id="ARBA00023180"/>
    </source>
</evidence>
<keyword evidence="1" id="KW-0479">Metal-binding</keyword>
<dbReference type="PROSITE" id="PS51485">
    <property type="entry name" value="PHYTOCYANIN"/>
    <property type="match status" value="1"/>
</dbReference>
<feature type="chain" id="PRO_5005527302" evidence="3">
    <location>
        <begin position="21"/>
        <end position="173"/>
    </location>
</feature>
<reference evidence="6" key="1">
    <citation type="journal article" date="2016" name="Nature">
        <title>The genome of the seagrass Zostera marina reveals angiosperm adaptation to the sea.</title>
        <authorList>
            <person name="Olsen J.L."/>
            <person name="Rouze P."/>
            <person name="Verhelst B."/>
            <person name="Lin Y.-C."/>
            <person name="Bayer T."/>
            <person name="Collen J."/>
            <person name="Dattolo E."/>
            <person name="De Paoli E."/>
            <person name="Dittami S."/>
            <person name="Maumus F."/>
            <person name="Michel G."/>
            <person name="Kersting A."/>
            <person name="Lauritano C."/>
            <person name="Lohaus R."/>
            <person name="Toepel M."/>
            <person name="Tonon T."/>
            <person name="Vanneste K."/>
            <person name="Amirebrahimi M."/>
            <person name="Brakel J."/>
            <person name="Bostroem C."/>
            <person name="Chovatia M."/>
            <person name="Grimwood J."/>
            <person name="Jenkins J.W."/>
            <person name="Jueterbock A."/>
            <person name="Mraz A."/>
            <person name="Stam W.T."/>
            <person name="Tice H."/>
            <person name="Bornberg-Bauer E."/>
            <person name="Green P.J."/>
            <person name="Pearson G.A."/>
            <person name="Procaccini G."/>
            <person name="Duarte C.M."/>
            <person name="Schmutz J."/>
            <person name="Reusch T.B.H."/>
            <person name="Van de Peer Y."/>
        </authorList>
    </citation>
    <scope>NUCLEOTIDE SEQUENCE [LARGE SCALE GENOMIC DNA]</scope>
    <source>
        <strain evidence="6">cv. Finnish</strain>
    </source>
</reference>